<keyword evidence="2" id="KW-1185">Reference proteome</keyword>
<reference evidence="3" key="1">
    <citation type="submission" date="2025-08" db="UniProtKB">
        <authorList>
            <consortium name="RefSeq"/>
        </authorList>
    </citation>
    <scope>IDENTIFICATION</scope>
</reference>
<name>A0A6P6RR23_9EIME</name>
<accession>A0A6P6RR23</accession>
<dbReference type="OrthoDB" id="346742at2759"/>
<sequence>MRSRCTEASPGVSPPERPPFRGVGCVRRFAPFSDLPEAARPSLLGVFVDREEAAAAAAAAEAPISAATSAAATLAREAAGGLLRLWGISPWRHSRRQDTEALPGSGGIVVCSSDALLRCSAITGVCCSRISLPATACCCCFASRTALKGPVVAFGCVDGCVHVFSGRTLRLLATLTPPPPTLLATASCTQHNSGRRLASSEAVGARRPFPQIPTHVLLVGNNALLAGLEEGRCVAFFLENNKVAVVYEPPSAVRCFLLQHPYTQQGSREGCLLQRNPLGLKRAASHKWSTDAEEFGSQRHDEGSLSSTATASGHSARQLPVCCLYSAPTERLVVVAVHPEGWSAIPLQRGCSKASSSTPLALLKQHSWHQFAHAIYKRTSLQGAAAAATGAGATQGPDTCSTAASVPPPLQGRRAARCAASSWPLLVFQQHSGVCAGTLWGVSSRVLAIGLGLPEKASQQQKERQHQSQQQQLCCIAITATDILYWRQQGASRSRRALRMPCSESKAAFPMEHATAPSVHLDGDSAAAAAAAHLEQQQGTHARRKGDATECPSFLCGSQAIPCQLAAATPAAAAAAAAGGCVEGVWWSLSAVLQFPLGIAPPLEQAQDAYTMEDATLDWTGRLMVILPRGSSSCCVLSWEVRDGGLAVVPLRLLQVRIYAAEEGHAQLAGGK</sequence>
<dbReference type="SUPFAM" id="SSF50978">
    <property type="entry name" value="WD40 repeat-like"/>
    <property type="match status" value="1"/>
</dbReference>
<evidence type="ECO:0000313" key="2">
    <source>
        <dbReference type="Proteomes" id="UP000515125"/>
    </source>
</evidence>
<protein>
    <submittedName>
        <fullName evidence="3">Uncharacterized protein LOC113146548</fullName>
    </submittedName>
</protein>
<dbReference type="Proteomes" id="UP000515125">
    <property type="component" value="Unplaced"/>
</dbReference>
<evidence type="ECO:0000313" key="3">
    <source>
        <dbReference type="RefSeq" id="XP_026190014.1"/>
    </source>
</evidence>
<feature type="region of interest" description="Disordered" evidence="1">
    <location>
        <begin position="291"/>
        <end position="311"/>
    </location>
</feature>
<evidence type="ECO:0000256" key="1">
    <source>
        <dbReference type="SAM" id="MobiDB-lite"/>
    </source>
</evidence>
<dbReference type="AlphaFoldDB" id="A0A6P6RR23"/>
<dbReference type="RefSeq" id="XP_026190014.1">
    <property type="nucleotide sequence ID" value="XM_026334229.1"/>
</dbReference>
<dbReference type="GeneID" id="113146548"/>
<gene>
    <name evidence="3" type="primary">LOC113146548</name>
</gene>
<organism evidence="2 3">
    <name type="scientific">Cyclospora cayetanensis</name>
    <dbReference type="NCBI Taxonomy" id="88456"/>
    <lineage>
        <taxon>Eukaryota</taxon>
        <taxon>Sar</taxon>
        <taxon>Alveolata</taxon>
        <taxon>Apicomplexa</taxon>
        <taxon>Conoidasida</taxon>
        <taxon>Coccidia</taxon>
        <taxon>Eucoccidiorida</taxon>
        <taxon>Eimeriorina</taxon>
        <taxon>Eimeriidae</taxon>
        <taxon>Cyclospora</taxon>
    </lineage>
</organism>
<proteinExistence type="predicted"/>
<dbReference type="InterPro" id="IPR036322">
    <property type="entry name" value="WD40_repeat_dom_sf"/>
</dbReference>